<dbReference type="GO" id="GO:0006974">
    <property type="term" value="P:DNA damage response"/>
    <property type="evidence" value="ECO:0007669"/>
    <property type="project" value="TreeGrafter"/>
</dbReference>
<dbReference type="Gene3D" id="3.30.70.2970">
    <property type="entry name" value="Protein of unknown function (DUF541), domain 2"/>
    <property type="match status" value="1"/>
</dbReference>
<dbReference type="OrthoDB" id="6021921at2"/>
<keyword evidence="1" id="KW-0732">Signal</keyword>
<organism evidence="2 3">
    <name type="scientific">Pukyongia salina</name>
    <dbReference type="NCBI Taxonomy" id="2094025"/>
    <lineage>
        <taxon>Bacteria</taxon>
        <taxon>Pseudomonadati</taxon>
        <taxon>Bacteroidota</taxon>
        <taxon>Flavobacteriia</taxon>
        <taxon>Flavobacteriales</taxon>
        <taxon>Flavobacteriaceae</taxon>
        <taxon>Pukyongia</taxon>
    </lineage>
</organism>
<feature type="chain" id="PRO_5015664716" evidence="1">
    <location>
        <begin position="19"/>
        <end position="226"/>
    </location>
</feature>
<dbReference type="AlphaFoldDB" id="A0A2S0HYS4"/>
<dbReference type="InterPro" id="IPR007497">
    <property type="entry name" value="SIMPL/DUF541"/>
</dbReference>
<name>A0A2S0HYS4_9FLAO</name>
<dbReference type="PANTHER" id="PTHR34387">
    <property type="entry name" value="SLR1258 PROTEIN"/>
    <property type="match status" value="1"/>
</dbReference>
<feature type="signal peptide" evidence="1">
    <location>
        <begin position="1"/>
        <end position="18"/>
    </location>
</feature>
<proteinExistence type="predicted"/>
<reference evidence="2 3" key="1">
    <citation type="submission" date="2018-02" db="EMBL/GenBank/DDBJ databases">
        <title>Genomic analysis of the strain RR4-38 isolated from a seawater recirculating aquaculture system.</title>
        <authorList>
            <person name="Kim Y.-S."/>
            <person name="Jang Y.H."/>
            <person name="Kim K.-H."/>
        </authorList>
    </citation>
    <scope>NUCLEOTIDE SEQUENCE [LARGE SCALE GENOMIC DNA]</scope>
    <source>
        <strain evidence="2 3">RR4-38</strain>
    </source>
</reference>
<dbReference type="Pfam" id="PF04402">
    <property type="entry name" value="SIMPL"/>
    <property type="match status" value="1"/>
</dbReference>
<dbReference type="InterPro" id="IPR052022">
    <property type="entry name" value="26kDa_periplasmic_antigen"/>
</dbReference>
<dbReference type="EMBL" id="CP027062">
    <property type="protein sequence ID" value="AVI51788.1"/>
    <property type="molecule type" value="Genomic_DNA"/>
</dbReference>
<evidence type="ECO:0000313" key="2">
    <source>
        <dbReference type="EMBL" id="AVI51788.1"/>
    </source>
</evidence>
<protein>
    <submittedName>
        <fullName evidence="2">SIMPL domain-containing protein</fullName>
    </submittedName>
</protein>
<accession>A0A2S0HYS4</accession>
<evidence type="ECO:0000256" key="1">
    <source>
        <dbReference type="SAM" id="SignalP"/>
    </source>
</evidence>
<dbReference type="RefSeq" id="WP_105217028.1">
    <property type="nucleotide sequence ID" value="NZ_CP027062.1"/>
</dbReference>
<dbReference type="Gene3D" id="3.30.110.170">
    <property type="entry name" value="Protein of unknown function (DUF541), domain 1"/>
    <property type="match status" value="1"/>
</dbReference>
<evidence type="ECO:0000313" key="3">
    <source>
        <dbReference type="Proteomes" id="UP000238442"/>
    </source>
</evidence>
<keyword evidence="3" id="KW-1185">Reference proteome</keyword>
<dbReference type="Proteomes" id="UP000238442">
    <property type="component" value="Chromosome"/>
</dbReference>
<sequence length="226" mass="25287">MRNLVTIITLFITCTLMAQEVIKPTVDVSGEGIVRVVPDEVTISLRVENTGNNAKELKQQNDRIVNDVLSFIRSQKIEDKYVKTEYIRLSKNYDYNTKKYNYAANQSISMKLTDLDKYETLMNGLMESGINRIDGISFSSSQRSALESEARKKAVADALMKAKEYAGVLNQGVGKAISIRENVNYSPPTPLYRSAMQMDSSGGGEQTMAPGEMEVRVVIYISFELL</sequence>
<gene>
    <name evidence="2" type="ORF">C5O00_11665</name>
</gene>
<dbReference type="KEGG" id="aue:C5O00_11665"/>
<dbReference type="PANTHER" id="PTHR34387:SF1">
    <property type="entry name" value="PERIPLASMIC IMMUNOGENIC PROTEIN"/>
    <property type="match status" value="1"/>
</dbReference>